<protein>
    <submittedName>
        <fullName evidence="3">Thioesterase</fullName>
    </submittedName>
</protein>
<accession>A0A099L526</accession>
<dbReference type="Gene3D" id="3.40.50.1820">
    <property type="entry name" value="alpha/beta hydrolase"/>
    <property type="match status" value="1"/>
</dbReference>
<dbReference type="Pfam" id="PF00975">
    <property type="entry name" value="Thioesterase"/>
    <property type="match status" value="1"/>
</dbReference>
<dbReference type="PANTHER" id="PTHR11487">
    <property type="entry name" value="THIOESTERASE"/>
    <property type="match status" value="1"/>
</dbReference>
<evidence type="ECO:0000313" key="4">
    <source>
        <dbReference type="Proteomes" id="UP000029868"/>
    </source>
</evidence>
<evidence type="ECO:0000256" key="1">
    <source>
        <dbReference type="ARBA" id="ARBA00007169"/>
    </source>
</evidence>
<evidence type="ECO:0000259" key="2">
    <source>
        <dbReference type="Pfam" id="PF00975"/>
    </source>
</evidence>
<dbReference type="SUPFAM" id="SSF53474">
    <property type="entry name" value="alpha/beta-Hydrolases"/>
    <property type="match status" value="1"/>
</dbReference>
<comment type="caution">
    <text evidence="3">The sequence shown here is derived from an EMBL/GenBank/DDBJ whole genome shotgun (WGS) entry which is preliminary data.</text>
</comment>
<dbReference type="EMBL" id="JQEC01000002">
    <property type="protein sequence ID" value="KGJ97525.1"/>
    <property type="molecule type" value="Genomic_DNA"/>
</dbReference>
<evidence type="ECO:0000313" key="3">
    <source>
        <dbReference type="EMBL" id="KGJ97525.1"/>
    </source>
</evidence>
<gene>
    <name evidence="3" type="ORF">GAB14E_1114</name>
</gene>
<dbReference type="InterPro" id="IPR001031">
    <property type="entry name" value="Thioesterase"/>
</dbReference>
<dbReference type="GO" id="GO:0008610">
    <property type="term" value="P:lipid biosynthetic process"/>
    <property type="evidence" value="ECO:0007669"/>
    <property type="project" value="TreeGrafter"/>
</dbReference>
<dbReference type="InterPro" id="IPR012223">
    <property type="entry name" value="TEII"/>
</dbReference>
<dbReference type="InterPro" id="IPR029058">
    <property type="entry name" value="AB_hydrolase_fold"/>
</dbReference>
<dbReference type="PANTHER" id="PTHR11487:SF0">
    <property type="entry name" value="S-ACYL FATTY ACID SYNTHASE THIOESTERASE, MEDIUM CHAIN"/>
    <property type="match status" value="1"/>
</dbReference>
<feature type="domain" description="Thioesterase" evidence="2">
    <location>
        <begin position="1"/>
        <end position="215"/>
    </location>
</feature>
<dbReference type="PATRIC" id="fig|28229.3.peg.270"/>
<proteinExistence type="inferred from homology"/>
<dbReference type="AlphaFoldDB" id="A0A099L526"/>
<organism evidence="3 4">
    <name type="scientific">Colwellia psychrerythraea</name>
    <name type="common">Vibrio psychroerythus</name>
    <dbReference type="NCBI Taxonomy" id="28229"/>
    <lineage>
        <taxon>Bacteria</taxon>
        <taxon>Pseudomonadati</taxon>
        <taxon>Pseudomonadota</taxon>
        <taxon>Gammaproteobacteria</taxon>
        <taxon>Alteromonadales</taxon>
        <taxon>Colwelliaceae</taxon>
        <taxon>Colwellia</taxon>
    </lineage>
</organism>
<name>A0A099L526_COLPS</name>
<dbReference type="Proteomes" id="UP000029868">
    <property type="component" value="Unassembled WGS sequence"/>
</dbReference>
<reference evidence="3 4" key="1">
    <citation type="submission" date="2014-08" db="EMBL/GenBank/DDBJ databases">
        <title>Genomic and Phenotypic Diversity of Colwellia psychrerythraea strains from Disparate Marine Basins.</title>
        <authorList>
            <person name="Techtmann S.M."/>
            <person name="Stelling S.C."/>
            <person name="Utturkar S.M."/>
            <person name="Alshibli N."/>
            <person name="Harris A."/>
            <person name="Brown S.D."/>
            <person name="Hazen T.C."/>
        </authorList>
    </citation>
    <scope>NUCLEOTIDE SEQUENCE [LARGE SCALE GENOMIC DNA]</scope>
    <source>
        <strain evidence="3 4">GAB14E</strain>
    </source>
</reference>
<comment type="similarity">
    <text evidence="1">Belongs to the thioesterase family.</text>
</comment>
<sequence>MYLRWSRFLPNWVNIVPVELPGRGTRLNETALEDFDALVQSILDDYQGYMQQPFAIFGHSMGALLAYGICQVLAAKNSISKQLALPQILLLSACPSPDKFDPSRFPDTHDRDALIANLRQQGGSAEALFDYPELLDMTLNILAADYRLLQGFQYKKTSPLPLFMQVLSGKSDDISLDNLSTWQQHSAKKIIFHEFIGGHFYIQDQQSLVLKRITQALQNHVPTNNHCLQGHSEIALT</sequence>